<sequence>MLGNKNNLTYEERYHSDQKIQQNIVILYLISVFTYSLAIVLLSYSQYINFNSTLPTDFQLLIYNWEQSPIKSLRIAEENDINKVSASFQNQKIQTYRIDNENLALTIEKLDSFTFINNYTLESDCDQQYQLCGGVELNSKYCINLNQITSTFQCPFNDILIQQNFTNGYLKNQSVNLQNFTNYFYEKKLQLRKGSVNKTIMVLSSVQSRQPITNFRFGFNGQVCKDLNEFQECSESLLNYKEITKMNASEVLDLNTITNINNITINDTIGLYAERYIEFNMDCRYTLIERVLESPDYYKELGYILYIQTLFTLVYCIFIGIILNLLHFFMLSDFTFILVLPIMNQKQVKIIRRIIYAIRIVSFLSYGTIICLLYFYEAQFHDTINRIVRSRCLEEDFLYIMSDTLDEIDKFRSNQIAIFWIFVVSLILEVFACFIIVYRGANVKKKNLLQKQYEHELEIKHDEQQYLFKTDQKQIQNRVLPRQSFTPNDKQAIRQSIISDNSSSRRNKNNNVLADINEQDEFQNQRESIKPVFQHNQSPHNTMQSPNNYQGQKIQFNQ</sequence>
<keyword evidence="2" id="KW-1133">Transmembrane helix</keyword>
<proteinExistence type="predicted"/>
<keyword evidence="2" id="KW-0472">Membrane</keyword>
<accession>A0A8S1NZA2</accession>
<feature type="transmembrane region" description="Helical" evidence="2">
    <location>
        <begin position="356"/>
        <end position="376"/>
    </location>
</feature>
<dbReference type="AlphaFoldDB" id="A0A8S1NZA2"/>
<feature type="region of interest" description="Disordered" evidence="1">
    <location>
        <begin position="535"/>
        <end position="558"/>
    </location>
</feature>
<reference evidence="3" key="1">
    <citation type="submission" date="2021-01" db="EMBL/GenBank/DDBJ databases">
        <authorList>
            <consortium name="Genoscope - CEA"/>
            <person name="William W."/>
        </authorList>
    </citation>
    <scope>NUCLEOTIDE SEQUENCE</scope>
</reference>
<evidence type="ECO:0000313" key="4">
    <source>
        <dbReference type="Proteomes" id="UP000688137"/>
    </source>
</evidence>
<feature type="compositionally biased region" description="Low complexity" evidence="1">
    <location>
        <begin position="493"/>
        <end position="504"/>
    </location>
</feature>
<comment type="caution">
    <text evidence="3">The sequence shown here is derived from an EMBL/GenBank/DDBJ whole genome shotgun (WGS) entry which is preliminary data.</text>
</comment>
<organism evidence="3 4">
    <name type="scientific">Paramecium primaurelia</name>
    <dbReference type="NCBI Taxonomy" id="5886"/>
    <lineage>
        <taxon>Eukaryota</taxon>
        <taxon>Sar</taxon>
        <taxon>Alveolata</taxon>
        <taxon>Ciliophora</taxon>
        <taxon>Intramacronucleata</taxon>
        <taxon>Oligohymenophorea</taxon>
        <taxon>Peniculida</taxon>
        <taxon>Parameciidae</taxon>
        <taxon>Paramecium</taxon>
    </lineage>
</organism>
<gene>
    <name evidence="3" type="ORF">PPRIM_AZ9-3.1.T0910156</name>
</gene>
<evidence type="ECO:0000256" key="2">
    <source>
        <dbReference type="SAM" id="Phobius"/>
    </source>
</evidence>
<protein>
    <recommendedName>
        <fullName evidence="5">Transmembrane protein</fullName>
    </recommendedName>
</protein>
<evidence type="ECO:0000256" key="1">
    <source>
        <dbReference type="SAM" id="MobiDB-lite"/>
    </source>
</evidence>
<dbReference type="OMA" id="CPFNDIL"/>
<name>A0A8S1NZA2_PARPR</name>
<dbReference type="Proteomes" id="UP000688137">
    <property type="component" value="Unassembled WGS sequence"/>
</dbReference>
<dbReference type="EMBL" id="CAJJDM010000094">
    <property type="protein sequence ID" value="CAD8092844.1"/>
    <property type="molecule type" value="Genomic_DNA"/>
</dbReference>
<feature type="transmembrane region" description="Helical" evidence="2">
    <location>
        <begin position="303"/>
        <end position="322"/>
    </location>
</feature>
<feature type="transmembrane region" description="Helical" evidence="2">
    <location>
        <begin position="20"/>
        <end position="44"/>
    </location>
</feature>
<keyword evidence="4" id="KW-1185">Reference proteome</keyword>
<evidence type="ECO:0008006" key="5">
    <source>
        <dbReference type="Google" id="ProtNLM"/>
    </source>
</evidence>
<keyword evidence="2" id="KW-0812">Transmembrane</keyword>
<evidence type="ECO:0000313" key="3">
    <source>
        <dbReference type="EMBL" id="CAD8092844.1"/>
    </source>
</evidence>
<feature type="transmembrane region" description="Helical" evidence="2">
    <location>
        <begin position="417"/>
        <end position="438"/>
    </location>
</feature>
<feature type="region of interest" description="Disordered" evidence="1">
    <location>
        <begin position="489"/>
        <end position="508"/>
    </location>
</feature>